<evidence type="ECO:0000313" key="2">
    <source>
        <dbReference type="Proteomes" id="UP000334820"/>
    </source>
</evidence>
<protein>
    <submittedName>
        <fullName evidence="1">Uncharacterized protein</fullName>
    </submittedName>
</protein>
<name>A0A5J4K244_9CHLR</name>
<dbReference type="Proteomes" id="UP000334820">
    <property type="component" value="Unassembled WGS sequence"/>
</dbReference>
<reference evidence="1 2" key="1">
    <citation type="journal article" date="2019" name="Int. J. Syst. Evol. Microbiol.">
        <title>Thermogemmatispora aurantia sp. nov. and Thermogemmatispora argillosa sp. nov., within the class Ktedonobacteria, and emended description of the genus Thermogemmatispora.</title>
        <authorList>
            <person name="Zheng Y."/>
            <person name="Wang C.M."/>
            <person name="Sakai Y."/>
            <person name="Abe K."/>
            <person name="Yokota A."/>
            <person name="Yabe S."/>
        </authorList>
    </citation>
    <scope>NUCLEOTIDE SEQUENCE [LARGE SCALE GENOMIC DNA]</scope>
    <source>
        <strain evidence="1 2">A1-2</strain>
    </source>
</reference>
<organism evidence="1 2">
    <name type="scientific">Thermogemmatispora aurantia</name>
    <dbReference type="NCBI Taxonomy" id="2045279"/>
    <lineage>
        <taxon>Bacteria</taxon>
        <taxon>Bacillati</taxon>
        <taxon>Chloroflexota</taxon>
        <taxon>Ktedonobacteria</taxon>
        <taxon>Thermogemmatisporales</taxon>
        <taxon>Thermogemmatisporaceae</taxon>
        <taxon>Thermogemmatispora</taxon>
    </lineage>
</organism>
<dbReference type="AlphaFoldDB" id="A0A5J4K244"/>
<dbReference type="EMBL" id="BKZV01000001">
    <property type="protein sequence ID" value="GER81783.1"/>
    <property type="molecule type" value="Genomic_DNA"/>
</dbReference>
<keyword evidence="2" id="KW-1185">Reference proteome</keyword>
<proteinExistence type="predicted"/>
<gene>
    <name evidence="1" type="ORF">KTAU_04210</name>
</gene>
<evidence type="ECO:0000313" key="1">
    <source>
        <dbReference type="EMBL" id="GER81783.1"/>
    </source>
</evidence>
<sequence length="43" mass="5084">MQELSGQRQFAKVMEEGCQLDQETLMYRQTESLQERCGKQVDM</sequence>
<accession>A0A5J4K244</accession>
<comment type="caution">
    <text evidence="1">The sequence shown here is derived from an EMBL/GenBank/DDBJ whole genome shotgun (WGS) entry which is preliminary data.</text>
</comment>